<evidence type="ECO:0000313" key="1">
    <source>
        <dbReference type="EMBL" id="GAN34531.1"/>
    </source>
</evidence>
<sequence>MLDIFKGSAIFQLGWMITDPNTRKEVKKFWGVRTMATDNLDYKRRLLKMIKKQDKDDAKR</sequence>
<evidence type="ECO:0000313" key="2">
    <source>
        <dbReference type="Proteomes" id="UP000032309"/>
    </source>
</evidence>
<gene>
    <name evidence="1" type="ORF">BROSI_A3069</name>
</gene>
<name>A0ABQ0K0L7_9BACT</name>
<dbReference type="Proteomes" id="UP000032309">
    <property type="component" value="Unassembled WGS sequence"/>
</dbReference>
<organism evidence="1 2">
    <name type="scientific">Candidatus Brocadia sinica JPN1</name>
    <dbReference type="NCBI Taxonomy" id="1197129"/>
    <lineage>
        <taxon>Bacteria</taxon>
        <taxon>Pseudomonadati</taxon>
        <taxon>Planctomycetota</taxon>
        <taxon>Candidatus Brocadiia</taxon>
        <taxon>Candidatus Brocadiales</taxon>
        <taxon>Candidatus Brocadiaceae</taxon>
        <taxon>Candidatus Brocadia</taxon>
    </lineage>
</organism>
<keyword evidence="2" id="KW-1185">Reference proteome</keyword>
<protein>
    <submittedName>
        <fullName evidence="1">Uncharacterized protein</fullName>
    </submittedName>
</protein>
<dbReference type="EMBL" id="BAFN01000001">
    <property type="protein sequence ID" value="GAN34531.1"/>
    <property type="molecule type" value="Genomic_DNA"/>
</dbReference>
<proteinExistence type="predicted"/>
<reference evidence="2" key="1">
    <citation type="journal article" date="2015" name="Genome Announc.">
        <title>Draft Genome Sequence of an Anaerobic Ammonium-Oxidizing Bacterium, "Candidatus Brocadia sinica".</title>
        <authorList>
            <person name="Oshiki M."/>
            <person name="Shinyako-Hata K."/>
            <person name="Satoh H."/>
            <person name="Okabe S."/>
        </authorList>
    </citation>
    <scope>NUCLEOTIDE SEQUENCE [LARGE SCALE GENOMIC DNA]</scope>
    <source>
        <strain evidence="2">JPN1</strain>
    </source>
</reference>
<accession>A0ABQ0K0L7</accession>
<comment type="caution">
    <text evidence="1">The sequence shown here is derived from an EMBL/GenBank/DDBJ whole genome shotgun (WGS) entry which is preliminary data.</text>
</comment>
<dbReference type="RefSeq" id="WP_052564526.1">
    <property type="nucleotide sequence ID" value="NZ_BAFN01000001.1"/>
</dbReference>